<gene>
    <name evidence="2" type="ORF">EST54_13145</name>
</gene>
<sequence length="60" mass="6344">MKVSRWLPVLLIVGGLAFDFGTPPRYTAAPFLAAATLVAAALCSLRATMLRASLAPVTRQ</sequence>
<keyword evidence="1" id="KW-1133">Transmembrane helix</keyword>
<dbReference type="EMBL" id="SDIF01000029">
    <property type="protein sequence ID" value="RXS67103.1"/>
    <property type="molecule type" value="Genomic_DNA"/>
</dbReference>
<protein>
    <submittedName>
        <fullName evidence="2">Uncharacterized protein</fullName>
    </submittedName>
</protein>
<evidence type="ECO:0000256" key="1">
    <source>
        <dbReference type="SAM" id="Phobius"/>
    </source>
</evidence>
<comment type="caution">
    <text evidence="2">The sequence shown here is derived from an EMBL/GenBank/DDBJ whole genome shotgun (WGS) entry which is preliminary data.</text>
</comment>
<organism evidence="2 3">
    <name type="scientific">Streptomyces sioyaensis</name>
    <dbReference type="NCBI Taxonomy" id="67364"/>
    <lineage>
        <taxon>Bacteria</taxon>
        <taxon>Bacillati</taxon>
        <taxon>Actinomycetota</taxon>
        <taxon>Actinomycetes</taxon>
        <taxon>Kitasatosporales</taxon>
        <taxon>Streptomycetaceae</taxon>
        <taxon>Streptomyces</taxon>
    </lineage>
</organism>
<dbReference type="RefSeq" id="WP_129247787.1">
    <property type="nucleotide sequence ID" value="NZ_JABZEL010000008.1"/>
</dbReference>
<evidence type="ECO:0000313" key="2">
    <source>
        <dbReference type="EMBL" id="RXS67103.1"/>
    </source>
</evidence>
<reference evidence="2 3" key="1">
    <citation type="submission" date="2019-01" db="EMBL/GenBank/DDBJ databases">
        <title>Draft genome sequences of the type strain Streptomyces sioyaensis DSM 40032 and its novel strain, TM32, a thermotolerant antibiotics-producing actinobacterium.</title>
        <authorList>
            <person name="Nakaew N."/>
            <person name="Lumyong S."/>
            <person name="Sloan W.T."/>
            <person name="Sungthong R."/>
        </authorList>
    </citation>
    <scope>NUCLEOTIDE SEQUENCE [LARGE SCALE GENOMIC DNA]</scope>
    <source>
        <strain evidence="2 3">DSM 40032</strain>
    </source>
</reference>
<feature type="transmembrane region" description="Helical" evidence="1">
    <location>
        <begin position="27"/>
        <end position="45"/>
    </location>
</feature>
<dbReference type="GeneID" id="95782940"/>
<accession>A0A4Q1R4U3</accession>
<name>A0A4Q1R4U3_9ACTN</name>
<dbReference type="Proteomes" id="UP000289482">
    <property type="component" value="Unassembled WGS sequence"/>
</dbReference>
<dbReference type="AlphaFoldDB" id="A0A4Q1R4U3"/>
<keyword evidence="3" id="KW-1185">Reference proteome</keyword>
<keyword evidence="1" id="KW-0472">Membrane</keyword>
<evidence type="ECO:0000313" key="3">
    <source>
        <dbReference type="Proteomes" id="UP000289482"/>
    </source>
</evidence>
<keyword evidence="1" id="KW-0812">Transmembrane</keyword>
<proteinExistence type="predicted"/>